<feature type="region of interest" description="Disordered" evidence="1">
    <location>
        <begin position="147"/>
        <end position="166"/>
    </location>
</feature>
<feature type="region of interest" description="Disordered" evidence="1">
    <location>
        <begin position="101"/>
        <end position="129"/>
    </location>
</feature>
<feature type="compositionally biased region" description="Pro residues" evidence="1">
    <location>
        <begin position="294"/>
        <end position="303"/>
    </location>
</feature>
<dbReference type="AlphaFoldDB" id="A0A4P9XCY0"/>
<feature type="compositionally biased region" description="Gly residues" evidence="1">
    <location>
        <begin position="278"/>
        <end position="289"/>
    </location>
</feature>
<dbReference type="Proteomes" id="UP000274922">
    <property type="component" value="Unassembled WGS sequence"/>
</dbReference>
<accession>A0A4P9XCY0</accession>
<feature type="region of interest" description="Disordered" evidence="1">
    <location>
        <begin position="275"/>
        <end position="334"/>
    </location>
</feature>
<gene>
    <name evidence="2" type="ORF">CXG81DRAFT_17359</name>
</gene>
<feature type="compositionally biased region" description="Low complexity" evidence="1">
    <location>
        <begin position="154"/>
        <end position="166"/>
    </location>
</feature>
<feature type="region of interest" description="Disordered" evidence="1">
    <location>
        <begin position="489"/>
        <end position="569"/>
    </location>
</feature>
<dbReference type="EMBL" id="ML014130">
    <property type="protein sequence ID" value="RKP03001.1"/>
    <property type="molecule type" value="Genomic_DNA"/>
</dbReference>
<feature type="compositionally biased region" description="Basic and acidic residues" evidence="1">
    <location>
        <begin position="507"/>
        <end position="529"/>
    </location>
</feature>
<evidence type="ECO:0000313" key="2">
    <source>
        <dbReference type="EMBL" id="RKP03001.1"/>
    </source>
</evidence>
<reference evidence="3" key="1">
    <citation type="journal article" date="2018" name="Nat. Microbiol.">
        <title>Leveraging single-cell genomics to expand the fungal tree of life.</title>
        <authorList>
            <person name="Ahrendt S.R."/>
            <person name="Quandt C.A."/>
            <person name="Ciobanu D."/>
            <person name="Clum A."/>
            <person name="Salamov A."/>
            <person name="Andreopoulos B."/>
            <person name="Cheng J.F."/>
            <person name="Woyke T."/>
            <person name="Pelin A."/>
            <person name="Henrissat B."/>
            <person name="Reynolds N.K."/>
            <person name="Benny G.L."/>
            <person name="Smith M.E."/>
            <person name="James T.Y."/>
            <person name="Grigoriev I.V."/>
        </authorList>
    </citation>
    <scope>NUCLEOTIDE SEQUENCE [LARGE SCALE GENOMIC DNA]</scope>
    <source>
        <strain evidence="3">ATCC 52028</strain>
    </source>
</reference>
<protein>
    <submittedName>
        <fullName evidence="2">Uncharacterized protein</fullName>
    </submittedName>
</protein>
<evidence type="ECO:0000256" key="1">
    <source>
        <dbReference type="SAM" id="MobiDB-lite"/>
    </source>
</evidence>
<feature type="region of interest" description="Disordered" evidence="1">
    <location>
        <begin position="16"/>
        <end position="42"/>
    </location>
</feature>
<evidence type="ECO:0000313" key="3">
    <source>
        <dbReference type="Proteomes" id="UP000274922"/>
    </source>
</evidence>
<feature type="compositionally biased region" description="Polar residues" evidence="1">
    <location>
        <begin position="120"/>
        <end position="129"/>
    </location>
</feature>
<proteinExistence type="predicted"/>
<organism evidence="2 3">
    <name type="scientific">Caulochytrium protostelioides</name>
    <dbReference type="NCBI Taxonomy" id="1555241"/>
    <lineage>
        <taxon>Eukaryota</taxon>
        <taxon>Fungi</taxon>
        <taxon>Fungi incertae sedis</taxon>
        <taxon>Chytridiomycota</taxon>
        <taxon>Chytridiomycota incertae sedis</taxon>
        <taxon>Chytridiomycetes</taxon>
        <taxon>Caulochytriales</taxon>
        <taxon>Caulochytriaceae</taxon>
        <taxon>Caulochytrium</taxon>
    </lineage>
</organism>
<name>A0A4P9XCY0_9FUNG</name>
<feature type="compositionally biased region" description="Low complexity" evidence="1">
    <location>
        <begin position="494"/>
        <end position="506"/>
    </location>
</feature>
<feature type="region of interest" description="Disordered" evidence="1">
    <location>
        <begin position="348"/>
        <end position="369"/>
    </location>
</feature>
<sequence>MKRCVGVVALRGRRPRVWAQPERHGTGTGTGTEGSLAPAAAPEAGPSWMIARNHTRRDPRRRRSHYGSVFPGDFLKTYHADGSGPWVLAVPTRSTRALARLSGAGGAPDHDKSRVAEGAPTQTSVAPSRVTLSTGELHHGMATLDPAPTPAASPPLTAAATAGAGSPTGNPYVEPMTPQRPLSMLTTLSLAVLPPGPASSGPPSAIPAMPPPAPAARPVSFSAAAAAAAAATAAAHAAANPALTGEELLGAAAAGDLAVAPGLALLMPGLAHGERGHGSGGGGGGGGGMAPISPLTPLPPPCPGMLTPTASSHPGMAYGGTFTAHPGHTPTSGSGPVFRWPMVGVAHGNASSQSSPLAPHPDHATSPSLPAAAGAVASALAPPSAAFSGRRRNSMQGLGLVASAVGPLCAVHEADSASASPSPSRPGLDAVVPMAAPPATSAGQVLAATVAATAAMAVPSPRLSKQLFAGPCEEHARCSPAKRVALTCGPAGKSRSSPLLSGSPSRPCRDPGHHHGQGHDHGYEDMHEGQDDEVATSPVRVAMDADASPPLPLMLAMDEPTDAKNPLLI</sequence>
<keyword evidence="3" id="KW-1185">Reference proteome</keyword>